<evidence type="ECO:0000313" key="2">
    <source>
        <dbReference type="EnsemblPlants" id="MELO3C030602.2.1"/>
    </source>
</evidence>
<feature type="region of interest" description="Disordered" evidence="1">
    <location>
        <begin position="250"/>
        <end position="289"/>
    </location>
</feature>
<reference evidence="2" key="1">
    <citation type="submission" date="2023-03" db="UniProtKB">
        <authorList>
            <consortium name="EnsemblPlants"/>
        </authorList>
    </citation>
    <scope>IDENTIFICATION</scope>
</reference>
<sequence length="332" mass="37648">MKGGLVEFLVRFGEREDIRTSLLGKHTCLAVRTRQVNLQPIRVVHAWVSFGITTYLGLCGPTGHQSSMDIDMTRVARRGPRIPIVLGVPRDTEDQSYVSKRAHDLVALKAHLSRVVPAWVSFGITTYLGLCGPTGHQSSMDIDMTRVARRGPRIPIVLESFGGGLLFFFSYKEATVRDAFLAVEIRFRQRKVESPRRKDRFIRGILPMRCCEFVMNHAHNCCIRCKTLVEMGSQTTQDIEEDDMNINLEDFDIPNPHGLEPPSGEDMPSTPTSMAHDAGSSRPRKKRRSYSGDLVDNFAQYLLPDPIMLHAFHDYPVEWKYKKCLHILGRQP</sequence>
<organism evidence="2">
    <name type="scientific">Cucumis melo</name>
    <name type="common">Muskmelon</name>
    <dbReference type="NCBI Taxonomy" id="3656"/>
    <lineage>
        <taxon>Eukaryota</taxon>
        <taxon>Viridiplantae</taxon>
        <taxon>Streptophyta</taxon>
        <taxon>Embryophyta</taxon>
        <taxon>Tracheophyta</taxon>
        <taxon>Spermatophyta</taxon>
        <taxon>Magnoliopsida</taxon>
        <taxon>eudicotyledons</taxon>
        <taxon>Gunneridae</taxon>
        <taxon>Pentapetalae</taxon>
        <taxon>rosids</taxon>
        <taxon>fabids</taxon>
        <taxon>Cucurbitales</taxon>
        <taxon>Cucurbitaceae</taxon>
        <taxon>Benincaseae</taxon>
        <taxon>Cucumis</taxon>
    </lineage>
</organism>
<accession>A0A9I9E9B0</accession>
<dbReference type="AlphaFoldDB" id="A0A9I9E9B0"/>
<name>A0A9I9E9B0_CUCME</name>
<proteinExistence type="predicted"/>
<evidence type="ECO:0000256" key="1">
    <source>
        <dbReference type="SAM" id="MobiDB-lite"/>
    </source>
</evidence>
<dbReference type="Gramene" id="MELO3C030602.2.1">
    <property type="protein sequence ID" value="MELO3C030602.2.1"/>
    <property type="gene ID" value="MELO3C030602.2"/>
</dbReference>
<dbReference type="EnsemblPlants" id="MELO3C030602.2.1">
    <property type="protein sequence ID" value="MELO3C030602.2.1"/>
    <property type="gene ID" value="MELO3C030602.2"/>
</dbReference>
<protein>
    <submittedName>
        <fullName evidence="2">Uncharacterized protein</fullName>
    </submittedName>
</protein>